<protein>
    <submittedName>
        <fullName evidence="1">Uncharacterized protein</fullName>
    </submittedName>
</protein>
<sequence>MHQASLFENCAPLASVMPAIKAAMRTVAGAPEGEGRKALPDKINAVASGSGVRLTAGNVRSISKDTLDKWLSPSDEGHPPSILAVLAFYLATDDPAPLRAMLRSVGLDVMTAEDRKVCEYGRTLIEQKKMRKRLRKLEDEL</sequence>
<dbReference type="KEGG" id="dfi:AXF13_09110"/>
<keyword evidence="2" id="KW-1185">Reference proteome</keyword>
<dbReference type="EMBL" id="CP014229">
    <property type="protein sequence ID" value="AMD90266.1"/>
    <property type="molecule type" value="Genomic_DNA"/>
</dbReference>
<name>A0A0X8JKB3_9BACT</name>
<dbReference type="STRING" id="44742.AXF13_09110"/>
<gene>
    <name evidence="1" type="ORF">AXF13_09110</name>
</gene>
<dbReference type="Proteomes" id="UP000069241">
    <property type="component" value="Chromosome"/>
</dbReference>
<dbReference type="RefSeq" id="WP_062252759.1">
    <property type="nucleotide sequence ID" value="NZ_CP014229.1"/>
</dbReference>
<reference evidence="2" key="1">
    <citation type="submission" date="2016-02" db="EMBL/GenBank/DDBJ databases">
        <authorList>
            <person name="Holder M.E."/>
            <person name="Ajami N.J."/>
            <person name="Petrosino J.F."/>
        </authorList>
    </citation>
    <scope>NUCLEOTIDE SEQUENCE [LARGE SCALE GENOMIC DNA]</scope>
    <source>
        <strain evidence="2">CCUG 45958</strain>
    </source>
</reference>
<dbReference type="AlphaFoldDB" id="A0A0X8JKB3"/>
<organism evidence="1 2">
    <name type="scientific">Desulfovibrio fairfieldensis</name>
    <dbReference type="NCBI Taxonomy" id="44742"/>
    <lineage>
        <taxon>Bacteria</taxon>
        <taxon>Pseudomonadati</taxon>
        <taxon>Thermodesulfobacteriota</taxon>
        <taxon>Desulfovibrionia</taxon>
        <taxon>Desulfovibrionales</taxon>
        <taxon>Desulfovibrionaceae</taxon>
        <taxon>Desulfovibrio</taxon>
    </lineage>
</organism>
<accession>A0A0X8JKB3</accession>
<proteinExistence type="predicted"/>
<evidence type="ECO:0000313" key="2">
    <source>
        <dbReference type="Proteomes" id="UP000069241"/>
    </source>
</evidence>
<evidence type="ECO:0000313" key="1">
    <source>
        <dbReference type="EMBL" id="AMD90266.1"/>
    </source>
</evidence>